<comment type="catalytic activity">
    <reaction evidence="18">
        <text>O-phospho-L-threonyl-[protein] + H2O = L-threonyl-[protein] + phosphate</text>
        <dbReference type="Rhea" id="RHEA:47004"/>
        <dbReference type="Rhea" id="RHEA-COMP:11060"/>
        <dbReference type="Rhea" id="RHEA-COMP:11605"/>
        <dbReference type="ChEBI" id="CHEBI:15377"/>
        <dbReference type="ChEBI" id="CHEBI:30013"/>
        <dbReference type="ChEBI" id="CHEBI:43474"/>
        <dbReference type="ChEBI" id="CHEBI:61977"/>
        <dbReference type="EC" id="3.1.3.16"/>
    </reaction>
</comment>
<evidence type="ECO:0000256" key="6">
    <source>
        <dbReference type="ARBA" id="ARBA00022692"/>
    </source>
</evidence>
<dbReference type="NCBIfam" id="TIGR02245">
    <property type="entry name" value="HAD_IIID1"/>
    <property type="match status" value="1"/>
</dbReference>
<comment type="catalytic activity">
    <reaction evidence="17 19">
        <text>3-O-(beta-D-galactosyl-(1-&gt;3)-beta-D-galactosyl-(1-&gt;4)-beta-D-xylosyl)-L-seryl-[protein] + UDP-alpha-D-glucuronate = 3-O-(beta-D-GlcA-(1-&gt;3)-beta-D-Gal-(1-&gt;3)-beta-D-Gal-(1-&gt;4)-beta-D-Xyl)-L-seryl-[protein] + UDP + H(+)</text>
        <dbReference type="Rhea" id="RHEA:24168"/>
        <dbReference type="Rhea" id="RHEA-COMP:12571"/>
        <dbReference type="Rhea" id="RHEA-COMP:12573"/>
        <dbReference type="ChEBI" id="CHEBI:15378"/>
        <dbReference type="ChEBI" id="CHEBI:58052"/>
        <dbReference type="ChEBI" id="CHEBI:58223"/>
        <dbReference type="ChEBI" id="CHEBI:132090"/>
        <dbReference type="ChEBI" id="CHEBI:132093"/>
        <dbReference type="EC" id="2.4.1.135"/>
    </reaction>
</comment>
<dbReference type="InterPro" id="IPR029071">
    <property type="entry name" value="Ubiquitin-like_domsf"/>
</dbReference>
<keyword evidence="23" id="KW-1185">Reference proteome</keyword>
<dbReference type="Pfam" id="PF03031">
    <property type="entry name" value="NIF"/>
    <property type="match status" value="1"/>
</dbReference>
<keyword evidence="11 19" id="KW-0735">Signal-anchor</keyword>
<keyword evidence="9" id="KW-0460">Magnesium</keyword>
<dbReference type="InterPro" id="IPR004274">
    <property type="entry name" value="FCP1_dom"/>
</dbReference>
<evidence type="ECO:0000256" key="3">
    <source>
        <dbReference type="ARBA" id="ARBA00004606"/>
    </source>
</evidence>
<evidence type="ECO:0000259" key="21">
    <source>
        <dbReference type="PROSITE" id="PS50969"/>
    </source>
</evidence>
<evidence type="ECO:0000256" key="11">
    <source>
        <dbReference type="ARBA" id="ARBA00022968"/>
    </source>
</evidence>
<keyword evidence="13 19" id="KW-0472">Membrane</keyword>
<dbReference type="InterPro" id="IPR000626">
    <property type="entry name" value="Ubiquitin-like_dom"/>
</dbReference>
<evidence type="ECO:0000256" key="2">
    <source>
        <dbReference type="ARBA" id="ARBA00004123"/>
    </source>
</evidence>
<proteinExistence type="inferred from homology"/>
<evidence type="ECO:0000313" key="22">
    <source>
        <dbReference type="EMBL" id="CAH3033981.1"/>
    </source>
</evidence>
<comment type="cofactor">
    <cofactor evidence="19">
        <name>Mn(2+)</name>
        <dbReference type="ChEBI" id="CHEBI:29035"/>
    </cofactor>
</comment>
<dbReference type="EC" id="2.4.1.135" evidence="19"/>
<keyword evidence="5 19" id="KW-0808">Transferase</keyword>
<dbReference type="Gene3D" id="3.90.550.10">
    <property type="entry name" value="Spore Coat Polysaccharide Biosynthesis Protein SpsA, Chain A"/>
    <property type="match status" value="1"/>
</dbReference>
<dbReference type="Pfam" id="PF03360">
    <property type="entry name" value="Glyco_transf_43"/>
    <property type="match status" value="1"/>
</dbReference>
<protein>
    <recommendedName>
        <fullName evidence="19">Galactosylgalactosylxylosylprotein 3-beta-glucuronosyltransferase</fullName>
        <ecNumber evidence="19">2.4.1.135</ecNumber>
    </recommendedName>
</protein>
<feature type="transmembrane region" description="Helical" evidence="19">
    <location>
        <begin position="334"/>
        <end position="353"/>
    </location>
</feature>
<feature type="domain" description="FCP1 homology" evidence="21">
    <location>
        <begin position="142"/>
        <end position="302"/>
    </location>
</feature>
<keyword evidence="12 19" id="KW-1133">Transmembrane helix</keyword>
<keyword evidence="7 19" id="KW-0479">Metal-binding</keyword>
<dbReference type="EMBL" id="CALNXK010000002">
    <property type="protein sequence ID" value="CAH3033981.1"/>
    <property type="molecule type" value="Genomic_DNA"/>
</dbReference>
<keyword evidence="19" id="KW-0333">Golgi apparatus</keyword>
<comment type="subcellular location">
    <subcellularLocation>
        <location evidence="19">Golgi apparatus membrane</location>
        <topology evidence="19">Single-pass type II membrane protein</topology>
    </subcellularLocation>
    <subcellularLocation>
        <location evidence="3">Membrane</location>
        <topology evidence="3">Single-pass type II membrane protein</topology>
    </subcellularLocation>
    <subcellularLocation>
        <location evidence="2">Nucleus</location>
    </subcellularLocation>
</comment>
<comment type="pathway">
    <text evidence="19">Protein modification; protein glycosylation.</text>
</comment>
<accession>A0ABN8MTT6</accession>
<dbReference type="Gene3D" id="3.40.50.1000">
    <property type="entry name" value="HAD superfamily/HAD-like"/>
    <property type="match status" value="1"/>
</dbReference>
<dbReference type="InterPro" id="IPR011943">
    <property type="entry name" value="HAD-SF_hydro_IIID"/>
</dbReference>
<evidence type="ECO:0000256" key="9">
    <source>
        <dbReference type="ARBA" id="ARBA00022842"/>
    </source>
</evidence>
<dbReference type="InterPro" id="IPR036412">
    <property type="entry name" value="HAD-like_sf"/>
</dbReference>
<evidence type="ECO:0000256" key="12">
    <source>
        <dbReference type="ARBA" id="ARBA00022989"/>
    </source>
</evidence>
<evidence type="ECO:0000256" key="18">
    <source>
        <dbReference type="ARBA" id="ARBA00048336"/>
    </source>
</evidence>
<dbReference type="PANTHER" id="PTHR48493:SF1">
    <property type="entry name" value="UBIQUITIN-LIKE DOMAIN-CONTAINING CTD PHOSPHATASE 1"/>
    <property type="match status" value="1"/>
</dbReference>
<sequence length="663" mass="76988">MAASEEASDICVIVKWSGKEYPIEHLSPSETVRYLKDLIKEKTGVLPERQKLLGLKFKGKSPYDDVRLSALNLKPNTKIMMMGTREENLAEVISPSEELKNSEVINDFDIEEEEIQIENRDENLAKINKRISDYKVAVRNPPRVGKKLLVLDVDYTIFDHRSVAETGFELMRPYLHDFLTASYEHYDIAIWSATSMKWIEAKMKELGILDNPNYKICFLLDSGAMITVLSSKYGLIETKPLGVIWGKFEEYNSKNTIMFDDLRRNFLMNPQNGLKIRPFREAHKNRHKDKELLKLAQYLENIAQLNDFSNLNHKYWERFVLDLTMLRTRIFSPMNLLILSITLTFFGLLWMASQCSNDSSKTRHMMKRIDFVHQSLKRRELILDEKEKKVNRRLKLLGIKTFDSIYDDNDSQMPTIYFITPTYKRLTQKADLTRLSQTLLHVPKLHWILAEDSVQKTDLVTRFLENCGLSYTHLAVRTPKELITKEGDPRWLKARGVEQRNLGLKWIRDNFQSGSRGVVYFGDDDNTYDLRIFEQIRYTKKVSVWPVGLVGGLKWEGPICKDGSVIKFYTLWEPERPMPVDMAGFAINVQLIIDNPSAVMDTFASRGYLESSIVSKLATREEFEPLANNCKQILVWHTQTADPKMKQEDKLNKIGRESPPMEV</sequence>
<comment type="caution">
    <text evidence="22">The sequence shown here is derived from an EMBL/GenBank/DDBJ whole genome shotgun (WGS) entry which is preliminary data.</text>
</comment>
<feature type="domain" description="Ubiquitin-like" evidence="20">
    <location>
        <begin position="10"/>
        <end position="88"/>
    </location>
</feature>
<comment type="similarity">
    <text evidence="4 19">Belongs to the glycosyltransferase 43 family.</text>
</comment>
<dbReference type="PROSITE" id="PS50969">
    <property type="entry name" value="FCP1"/>
    <property type="match status" value="1"/>
</dbReference>
<keyword evidence="15" id="KW-0539">Nucleus</keyword>
<keyword evidence="10" id="KW-0904">Protein phosphatase</keyword>
<gene>
    <name evidence="22" type="ORF">PLOB_00016205</name>
</gene>
<dbReference type="Gene3D" id="3.10.20.90">
    <property type="entry name" value="Phosphatidylinositol 3-kinase Catalytic Subunit, Chain A, domain 1"/>
    <property type="match status" value="1"/>
</dbReference>
<evidence type="ECO:0000259" key="20">
    <source>
        <dbReference type="PROSITE" id="PS50053"/>
    </source>
</evidence>
<dbReference type="PANTHER" id="PTHR48493">
    <property type="entry name" value="UBIQUITIN-LIKE DOMAIN-CONTAINING CTD PHOSPHATASE 1"/>
    <property type="match status" value="1"/>
</dbReference>
<dbReference type="CDD" id="cd00218">
    <property type="entry name" value="GlcAT-I"/>
    <property type="match status" value="1"/>
</dbReference>
<dbReference type="SUPFAM" id="SSF56784">
    <property type="entry name" value="HAD-like"/>
    <property type="match status" value="1"/>
</dbReference>
<dbReference type="InterPro" id="IPR051658">
    <property type="entry name" value="UBLCP1"/>
</dbReference>
<keyword evidence="8" id="KW-0378">Hydrolase</keyword>
<dbReference type="Pfam" id="PF00240">
    <property type="entry name" value="ubiquitin"/>
    <property type="match status" value="1"/>
</dbReference>
<evidence type="ECO:0000256" key="4">
    <source>
        <dbReference type="ARBA" id="ARBA00007706"/>
    </source>
</evidence>
<organism evidence="22 23">
    <name type="scientific">Porites lobata</name>
    <dbReference type="NCBI Taxonomy" id="104759"/>
    <lineage>
        <taxon>Eukaryota</taxon>
        <taxon>Metazoa</taxon>
        <taxon>Cnidaria</taxon>
        <taxon>Anthozoa</taxon>
        <taxon>Hexacorallia</taxon>
        <taxon>Scleractinia</taxon>
        <taxon>Fungiina</taxon>
        <taxon>Poritidae</taxon>
        <taxon>Porites</taxon>
    </lineage>
</organism>
<name>A0ABN8MTT6_9CNID</name>
<dbReference type="SMART" id="SM00213">
    <property type="entry name" value="UBQ"/>
    <property type="match status" value="1"/>
</dbReference>
<evidence type="ECO:0000256" key="5">
    <source>
        <dbReference type="ARBA" id="ARBA00022679"/>
    </source>
</evidence>
<evidence type="ECO:0000256" key="14">
    <source>
        <dbReference type="ARBA" id="ARBA00023180"/>
    </source>
</evidence>
<evidence type="ECO:0000313" key="23">
    <source>
        <dbReference type="Proteomes" id="UP001159405"/>
    </source>
</evidence>
<dbReference type="InterPro" id="IPR005027">
    <property type="entry name" value="Glyco_trans_43"/>
</dbReference>
<dbReference type="InterPro" id="IPR023214">
    <property type="entry name" value="HAD_sf"/>
</dbReference>
<evidence type="ECO:0000256" key="7">
    <source>
        <dbReference type="ARBA" id="ARBA00022723"/>
    </source>
</evidence>
<dbReference type="SUPFAM" id="SSF54236">
    <property type="entry name" value="Ubiquitin-like"/>
    <property type="match status" value="1"/>
</dbReference>
<evidence type="ECO:0000256" key="19">
    <source>
        <dbReference type="RuleBase" id="RU363127"/>
    </source>
</evidence>
<keyword evidence="6 19" id="KW-0812">Transmembrane</keyword>
<comment type="cofactor">
    <cofactor evidence="1">
        <name>Mg(2+)</name>
        <dbReference type="ChEBI" id="CHEBI:18420"/>
    </cofactor>
</comment>
<dbReference type="PROSITE" id="PS50053">
    <property type="entry name" value="UBIQUITIN_2"/>
    <property type="match status" value="1"/>
</dbReference>
<dbReference type="SUPFAM" id="SSF53448">
    <property type="entry name" value="Nucleotide-diphospho-sugar transferases"/>
    <property type="match status" value="1"/>
</dbReference>
<dbReference type="SMART" id="SM00577">
    <property type="entry name" value="CPDc"/>
    <property type="match status" value="1"/>
</dbReference>
<evidence type="ECO:0000256" key="17">
    <source>
        <dbReference type="ARBA" id="ARBA00047979"/>
    </source>
</evidence>
<dbReference type="InterPro" id="IPR029044">
    <property type="entry name" value="Nucleotide-diphossugar_trans"/>
</dbReference>
<keyword evidence="14" id="KW-0325">Glycoprotein</keyword>
<evidence type="ECO:0000256" key="13">
    <source>
        <dbReference type="ARBA" id="ARBA00023136"/>
    </source>
</evidence>
<evidence type="ECO:0000256" key="8">
    <source>
        <dbReference type="ARBA" id="ARBA00022801"/>
    </source>
</evidence>
<evidence type="ECO:0000256" key="10">
    <source>
        <dbReference type="ARBA" id="ARBA00022912"/>
    </source>
</evidence>
<reference evidence="22 23" key="1">
    <citation type="submission" date="2022-05" db="EMBL/GenBank/DDBJ databases">
        <authorList>
            <consortium name="Genoscope - CEA"/>
            <person name="William W."/>
        </authorList>
    </citation>
    <scope>NUCLEOTIDE SEQUENCE [LARGE SCALE GENOMIC DNA]</scope>
</reference>
<evidence type="ECO:0000256" key="15">
    <source>
        <dbReference type="ARBA" id="ARBA00023242"/>
    </source>
</evidence>
<dbReference type="Proteomes" id="UP001159405">
    <property type="component" value="Unassembled WGS sequence"/>
</dbReference>
<keyword evidence="19" id="KW-0464">Manganese</keyword>
<comment type="catalytic activity">
    <reaction evidence="16">
        <text>O-phospho-L-seryl-[protein] + H2O = L-seryl-[protein] + phosphate</text>
        <dbReference type="Rhea" id="RHEA:20629"/>
        <dbReference type="Rhea" id="RHEA-COMP:9863"/>
        <dbReference type="Rhea" id="RHEA-COMP:11604"/>
        <dbReference type="ChEBI" id="CHEBI:15377"/>
        <dbReference type="ChEBI" id="CHEBI:29999"/>
        <dbReference type="ChEBI" id="CHEBI:43474"/>
        <dbReference type="ChEBI" id="CHEBI:83421"/>
        <dbReference type="EC" id="3.1.3.16"/>
    </reaction>
</comment>
<evidence type="ECO:0000256" key="16">
    <source>
        <dbReference type="ARBA" id="ARBA00047761"/>
    </source>
</evidence>
<evidence type="ECO:0000256" key="1">
    <source>
        <dbReference type="ARBA" id="ARBA00001946"/>
    </source>
</evidence>
<dbReference type="CDD" id="cd01813">
    <property type="entry name" value="Ubl_UBLCP1"/>
    <property type="match status" value="1"/>
</dbReference>